<accession>A0A2H3CRR1</accession>
<dbReference type="AlphaFoldDB" id="A0A2H3CRR1"/>
<dbReference type="EMBL" id="KZ293776">
    <property type="protein sequence ID" value="PBK79427.1"/>
    <property type="molecule type" value="Genomic_DNA"/>
</dbReference>
<dbReference type="Proteomes" id="UP000217790">
    <property type="component" value="Unassembled WGS sequence"/>
</dbReference>
<name>A0A2H3CRR1_ARMGA</name>
<feature type="region of interest" description="Disordered" evidence="1">
    <location>
        <begin position="105"/>
        <end position="124"/>
    </location>
</feature>
<evidence type="ECO:0000313" key="2">
    <source>
        <dbReference type="EMBL" id="PBK79427.1"/>
    </source>
</evidence>
<gene>
    <name evidence="2" type="ORF">ARMGADRAFT_1093133</name>
</gene>
<reference evidence="3" key="1">
    <citation type="journal article" date="2017" name="Nat. Ecol. Evol.">
        <title>Genome expansion and lineage-specific genetic innovations in the forest pathogenic fungi Armillaria.</title>
        <authorList>
            <person name="Sipos G."/>
            <person name="Prasanna A.N."/>
            <person name="Walter M.C."/>
            <person name="O'Connor E."/>
            <person name="Balint B."/>
            <person name="Krizsan K."/>
            <person name="Kiss B."/>
            <person name="Hess J."/>
            <person name="Varga T."/>
            <person name="Slot J."/>
            <person name="Riley R."/>
            <person name="Boka B."/>
            <person name="Rigling D."/>
            <person name="Barry K."/>
            <person name="Lee J."/>
            <person name="Mihaltcheva S."/>
            <person name="LaButti K."/>
            <person name="Lipzen A."/>
            <person name="Waldron R."/>
            <person name="Moloney N.M."/>
            <person name="Sperisen C."/>
            <person name="Kredics L."/>
            <person name="Vagvoelgyi C."/>
            <person name="Patrignani A."/>
            <person name="Fitzpatrick D."/>
            <person name="Nagy I."/>
            <person name="Doyle S."/>
            <person name="Anderson J.B."/>
            <person name="Grigoriev I.V."/>
            <person name="Gueldener U."/>
            <person name="Muensterkoetter M."/>
            <person name="Nagy L.G."/>
        </authorList>
    </citation>
    <scope>NUCLEOTIDE SEQUENCE [LARGE SCALE GENOMIC DNA]</scope>
    <source>
        <strain evidence="3">Ar21-2</strain>
    </source>
</reference>
<sequence length="192" mass="21176">MLKEKEQDATDTSLLLEAWLSSRLHNLLRGFILSPFSRTCQASQSATSGIRMHLNIQAESYVGAIPFCVGSASTSYACQKRCHCHHWPEARWRVSMSRTSIIQDDSTGTIVSRPKRTPPLGSSSSHQLILSRAAIEAYQLLGHAVKGGQSVYAPQVTRCTAPPRLARWISTMQGPLGYPHPFAIVYNSSPPR</sequence>
<evidence type="ECO:0000313" key="3">
    <source>
        <dbReference type="Proteomes" id="UP000217790"/>
    </source>
</evidence>
<organism evidence="2 3">
    <name type="scientific">Armillaria gallica</name>
    <name type="common">Bulbous honey fungus</name>
    <name type="synonym">Armillaria bulbosa</name>
    <dbReference type="NCBI Taxonomy" id="47427"/>
    <lineage>
        <taxon>Eukaryota</taxon>
        <taxon>Fungi</taxon>
        <taxon>Dikarya</taxon>
        <taxon>Basidiomycota</taxon>
        <taxon>Agaricomycotina</taxon>
        <taxon>Agaricomycetes</taxon>
        <taxon>Agaricomycetidae</taxon>
        <taxon>Agaricales</taxon>
        <taxon>Marasmiineae</taxon>
        <taxon>Physalacriaceae</taxon>
        <taxon>Armillaria</taxon>
    </lineage>
</organism>
<dbReference type="InParanoid" id="A0A2H3CRR1"/>
<keyword evidence="3" id="KW-1185">Reference proteome</keyword>
<proteinExistence type="predicted"/>
<evidence type="ECO:0000256" key="1">
    <source>
        <dbReference type="SAM" id="MobiDB-lite"/>
    </source>
</evidence>
<protein>
    <submittedName>
        <fullName evidence="2">Uncharacterized protein</fullName>
    </submittedName>
</protein>